<dbReference type="InterPro" id="IPR011761">
    <property type="entry name" value="ATP-grasp"/>
</dbReference>
<dbReference type="OrthoDB" id="2157530at2759"/>
<evidence type="ECO:0000259" key="6">
    <source>
        <dbReference type="PROSITE" id="PS50975"/>
    </source>
</evidence>
<dbReference type="PROSITE" id="PS50975">
    <property type="entry name" value="ATP_GRASP"/>
    <property type="match status" value="1"/>
</dbReference>
<feature type="region of interest" description="Disordered" evidence="5">
    <location>
        <begin position="73"/>
        <end position="101"/>
    </location>
</feature>
<dbReference type="PANTHER" id="PTHR43472:SF1">
    <property type="entry name" value="PHOSPHORIBOSYLAMINE--GLYCINE LIGASE, CHLOROPLASTIC"/>
    <property type="match status" value="1"/>
</dbReference>
<proteinExistence type="predicted"/>
<gene>
    <name evidence="7" type="ORF">EDB81DRAFT_940156</name>
</gene>
<dbReference type="SUPFAM" id="SSF56059">
    <property type="entry name" value="Glutathione synthetase ATP-binding domain-like"/>
    <property type="match status" value="1"/>
</dbReference>
<dbReference type="Pfam" id="PF01071">
    <property type="entry name" value="GARS_A"/>
    <property type="match status" value="1"/>
</dbReference>
<dbReference type="EMBL" id="JAGMUV010000001">
    <property type="protein sequence ID" value="KAH7176176.1"/>
    <property type="molecule type" value="Genomic_DNA"/>
</dbReference>
<evidence type="ECO:0000256" key="5">
    <source>
        <dbReference type="SAM" id="MobiDB-lite"/>
    </source>
</evidence>
<dbReference type="InterPro" id="IPR020561">
    <property type="entry name" value="PRibGlycinamid_synth_ATP-grasp"/>
</dbReference>
<protein>
    <submittedName>
        <fullName evidence="7">Phosphoribosylglycinamide synthetase</fullName>
    </submittedName>
</protein>
<dbReference type="GO" id="GO:0046872">
    <property type="term" value="F:metal ion binding"/>
    <property type="evidence" value="ECO:0007669"/>
    <property type="project" value="InterPro"/>
</dbReference>
<name>A0A9P9FUD6_9HYPO</name>
<keyword evidence="8" id="KW-1185">Reference proteome</keyword>
<evidence type="ECO:0000256" key="3">
    <source>
        <dbReference type="ARBA" id="ARBA00022840"/>
    </source>
</evidence>
<organism evidence="7 8">
    <name type="scientific">Dactylonectria macrodidyma</name>
    <dbReference type="NCBI Taxonomy" id="307937"/>
    <lineage>
        <taxon>Eukaryota</taxon>
        <taxon>Fungi</taxon>
        <taxon>Dikarya</taxon>
        <taxon>Ascomycota</taxon>
        <taxon>Pezizomycotina</taxon>
        <taxon>Sordariomycetes</taxon>
        <taxon>Hypocreomycetidae</taxon>
        <taxon>Hypocreales</taxon>
        <taxon>Nectriaceae</taxon>
        <taxon>Dactylonectria</taxon>
    </lineage>
</organism>
<feature type="domain" description="ATP-grasp" evidence="6">
    <location>
        <begin position="897"/>
        <end position="1110"/>
    </location>
</feature>
<evidence type="ECO:0000256" key="4">
    <source>
        <dbReference type="PROSITE-ProRule" id="PRU00409"/>
    </source>
</evidence>
<sequence length="1166" mass="131160">MQRWHEASCLQPDIEVLPDRTPRCRSCDGAPHVAELVANRATASSVPLVPPDKPLGQMNLWWPRSVPYSAPWSPSGADKLGDETRAPPKAPGAAAETSPYSSTLQPSEFRLICLPAVDAHDCPLHLTLEVYDLEDCPEYETVSYTWAGEDRDGALCQPIYVGPFWDVLLQTKNCWEMLRFVRPWRGTRMLWVDAICIDQSNIPERNSQVANMGRIYSTCTRVIVYLGPDIAVPLHGRHPRRRRLHELESGTVTPFFPPQPGDKPGDSPVRPDAPPHRLSDLLGRRYFSRVWVIQELLLPQRVIMRVGDVDFWADPAMSAHFSSSVPGWNWERTHAAWVQHISQGASSVKNLGELLWLTSLSRATDPRDRVFGLLGIMPELSVLKAAPISDPNASPMPRGGLQADYSLSCQHVFIGLFAYCLINMRQPNILYHASCLHSNVLNYPSWAPNWTSRTTWRLLFMSPKIGRQEVFSELRRMIKQAHSNDDFIQRDMEPFNMYELNGPAEPHIAAERSWHQGAHIDTLSGALRINLTHYMAISQPLERIGRISGFFVFAMRAEPFTTYLLSEHTLDTIITGSDNEQLFVLNIDDRSMMYLVLRPTSNINDRTFNLISTCPFVLIKMPSLRRENEIPTLRALGLKDLQHSLYDVIQEVHGMLDRDIFVPRWSNDHTLGHFPGVKTYRGILPVLMSLHAEEHEGGGELTDAFTSAYLGCINPQYSPRINDGYVEMTIYSHRGKIWNVYFQETSWLDRQFLEEHPWEYRVKGGDSWAYTAVSSSTYKKLQMSGWAQGIDVRFPVARVRKELTGGVNTWGILEAMDRLLHTSKQTGEDLWLMLTEAPKDDDRFIGCPSGRSVGNVRFSELWDKLEVVGSTSIVIGIPCIGPTKSAALLETSKAFAKEFMRRHGIPSADYGLFSSHHETLQFVKNAIENGTNQLVIKYQGLTGGRNVFVGNSLEEAEAVLEKYFPLDTESRSEKAFILVEHFLEGEEFSIIALTDGTTSLMFPPYLDFKRRQDRDQGPSTGGMGCICPTQRCPDALLQVIQKSFVKRTLGVMRQEDLGFASFIAIDTIITKDGPMAIEYDVRLSDPETQALMSLISPDVDLAASLKDCSLQQLSPLSLSFEKLHAVVVVAVAKTYPHCSAKLIPNVNISSHFPSGKNSTPTCILDC</sequence>
<dbReference type="GO" id="GO:0005524">
    <property type="term" value="F:ATP binding"/>
    <property type="evidence" value="ECO:0007669"/>
    <property type="project" value="UniProtKB-UniRule"/>
</dbReference>
<dbReference type="Pfam" id="PF06985">
    <property type="entry name" value="HET"/>
    <property type="match status" value="1"/>
</dbReference>
<dbReference type="InterPro" id="IPR000115">
    <property type="entry name" value="PRibGlycinamide_synth"/>
</dbReference>
<keyword evidence="3 4" id="KW-0067">ATP-binding</keyword>
<dbReference type="PANTHER" id="PTHR43472">
    <property type="entry name" value="PHOSPHORIBOSYLAMINE--GLYCINE LIGASE"/>
    <property type="match status" value="1"/>
</dbReference>
<keyword evidence="2 4" id="KW-0547">Nucleotide-binding</keyword>
<dbReference type="Proteomes" id="UP000738349">
    <property type="component" value="Unassembled WGS sequence"/>
</dbReference>
<evidence type="ECO:0000313" key="7">
    <source>
        <dbReference type="EMBL" id="KAH7176176.1"/>
    </source>
</evidence>
<reference evidence="7" key="1">
    <citation type="journal article" date="2021" name="Nat. Commun.">
        <title>Genetic determinants of endophytism in the Arabidopsis root mycobiome.</title>
        <authorList>
            <person name="Mesny F."/>
            <person name="Miyauchi S."/>
            <person name="Thiergart T."/>
            <person name="Pickel B."/>
            <person name="Atanasova L."/>
            <person name="Karlsson M."/>
            <person name="Huettel B."/>
            <person name="Barry K.W."/>
            <person name="Haridas S."/>
            <person name="Chen C."/>
            <person name="Bauer D."/>
            <person name="Andreopoulos W."/>
            <person name="Pangilinan J."/>
            <person name="LaButti K."/>
            <person name="Riley R."/>
            <person name="Lipzen A."/>
            <person name="Clum A."/>
            <person name="Drula E."/>
            <person name="Henrissat B."/>
            <person name="Kohler A."/>
            <person name="Grigoriev I.V."/>
            <person name="Martin F.M."/>
            <person name="Hacquard S."/>
        </authorList>
    </citation>
    <scope>NUCLEOTIDE SEQUENCE</scope>
    <source>
        <strain evidence="7">MPI-CAGE-AT-0147</strain>
    </source>
</reference>
<keyword evidence="1" id="KW-0436">Ligase</keyword>
<dbReference type="GO" id="GO:0004637">
    <property type="term" value="F:phosphoribosylamine-glycine ligase activity"/>
    <property type="evidence" value="ECO:0007669"/>
    <property type="project" value="InterPro"/>
</dbReference>
<dbReference type="GO" id="GO:0009113">
    <property type="term" value="P:purine nucleobase biosynthetic process"/>
    <property type="evidence" value="ECO:0007669"/>
    <property type="project" value="InterPro"/>
</dbReference>
<dbReference type="InterPro" id="IPR013815">
    <property type="entry name" value="ATP_grasp_subdomain_1"/>
</dbReference>
<dbReference type="SMART" id="SM01209">
    <property type="entry name" value="GARS_A"/>
    <property type="match status" value="1"/>
</dbReference>
<dbReference type="InterPro" id="IPR010730">
    <property type="entry name" value="HET"/>
</dbReference>
<dbReference type="Gene3D" id="3.30.1490.20">
    <property type="entry name" value="ATP-grasp fold, A domain"/>
    <property type="match status" value="1"/>
</dbReference>
<evidence type="ECO:0000256" key="2">
    <source>
        <dbReference type="ARBA" id="ARBA00022741"/>
    </source>
</evidence>
<feature type="region of interest" description="Disordered" evidence="5">
    <location>
        <begin position="251"/>
        <end position="274"/>
    </location>
</feature>
<dbReference type="Gene3D" id="3.30.470.20">
    <property type="entry name" value="ATP-grasp fold, B domain"/>
    <property type="match status" value="1"/>
</dbReference>
<comment type="caution">
    <text evidence="7">The sequence shown here is derived from an EMBL/GenBank/DDBJ whole genome shotgun (WGS) entry which is preliminary data.</text>
</comment>
<accession>A0A9P9FUD6</accession>
<evidence type="ECO:0000256" key="1">
    <source>
        <dbReference type="ARBA" id="ARBA00022598"/>
    </source>
</evidence>
<evidence type="ECO:0000313" key="8">
    <source>
        <dbReference type="Proteomes" id="UP000738349"/>
    </source>
</evidence>
<dbReference type="AlphaFoldDB" id="A0A9P9FUD6"/>